<gene>
    <name evidence="1" type="ORF">LMG28138_04193</name>
</gene>
<dbReference type="RefSeq" id="WP_175106724.1">
    <property type="nucleotide sequence ID" value="NZ_CADIKM010000025.1"/>
</dbReference>
<reference evidence="1 2" key="1">
    <citation type="submission" date="2020-04" db="EMBL/GenBank/DDBJ databases">
        <authorList>
            <person name="De Canck E."/>
        </authorList>
    </citation>
    <scope>NUCLEOTIDE SEQUENCE [LARGE SCALE GENOMIC DNA]</scope>
    <source>
        <strain evidence="1 2">LMG 28138</strain>
    </source>
</reference>
<evidence type="ECO:0000313" key="2">
    <source>
        <dbReference type="Proteomes" id="UP000494115"/>
    </source>
</evidence>
<sequence>MSATIVIGRALLNRIHADLDRPHAFAAERGGFLTCRSESDGSGWTIRSIDYDPVPDVEYVNVPSVGAAVKGSAFRRFQMKAHSEPVSIFHIHRHDHHGTPRFSSVDRQEGHRFVPDFMTVRRELPHGIVVLSYDAAHALVWLPEDPHAAVVGEVALAFD</sequence>
<evidence type="ECO:0008006" key="3">
    <source>
        <dbReference type="Google" id="ProtNLM"/>
    </source>
</evidence>
<protein>
    <recommendedName>
        <fullName evidence="3">JAB domain-containing protein</fullName>
    </recommendedName>
</protein>
<dbReference type="AlphaFoldDB" id="A0A6S7BES5"/>
<organism evidence="1 2">
    <name type="scientific">Pararobbsia alpina</name>
    <dbReference type="NCBI Taxonomy" id="621374"/>
    <lineage>
        <taxon>Bacteria</taxon>
        <taxon>Pseudomonadati</taxon>
        <taxon>Pseudomonadota</taxon>
        <taxon>Betaproteobacteria</taxon>
        <taxon>Burkholderiales</taxon>
        <taxon>Burkholderiaceae</taxon>
        <taxon>Pararobbsia</taxon>
    </lineage>
</organism>
<proteinExistence type="predicted"/>
<dbReference type="EMBL" id="CADIKM010000025">
    <property type="protein sequence ID" value="CAB3797125.1"/>
    <property type="molecule type" value="Genomic_DNA"/>
</dbReference>
<accession>A0A6S7BES5</accession>
<evidence type="ECO:0000313" key="1">
    <source>
        <dbReference type="EMBL" id="CAB3797125.1"/>
    </source>
</evidence>
<keyword evidence="2" id="KW-1185">Reference proteome</keyword>
<dbReference type="Proteomes" id="UP000494115">
    <property type="component" value="Unassembled WGS sequence"/>
</dbReference>
<name>A0A6S7BES5_9BURK</name>